<dbReference type="FunCoup" id="E9HVR8">
    <property type="interactions" value="52"/>
</dbReference>
<evidence type="ECO:0000256" key="10">
    <source>
        <dbReference type="ARBA" id="ARBA00023136"/>
    </source>
</evidence>
<evidence type="ECO:0000256" key="3">
    <source>
        <dbReference type="ARBA" id="ARBA00008919"/>
    </source>
</evidence>
<evidence type="ECO:0000256" key="11">
    <source>
        <dbReference type="ARBA" id="ARBA00023180"/>
    </source>
</evidence>
<comment type="similarity">
    <text evidence="3 12">Belongs to the glycosyltransferase 10 family.</text>
</comment>
<accession>E9HVR8</accession>
<dbReference type="eggNOG" id="KOG2619">
    <property type="taxonomic scope" value="Eukaryota"/>
</dbReference>
<gene>
    <name evidence="16" type="ORF">DAPPUDRAFT_266923</name>
</gene>
<dbReference type="GO" id="GO:0032580">
    <property type="term" value="C:Golgi cisterna membrane"/>
    <property type="evidence" value="ECO:0007669"/>
    <property type="project" value="UniProtKB-SubCell"/>
</dbReference>
<dbReference type="InterPro" id="IPR001503">
    <property type="entry name" value="Glyco_trans_10"/>
</dbReference>
<evidence type="ECO:0000256" key="2">
    <source>
        <dbReference type="ARBA" id="ARBA00004922"/>
    </source>
</evidence>
<feature type="domain" description="Fucosyltransferase N-terminal" evidence="15">
    <location>
        <begin position="44"/>
        <end position="152"/>
    </location>
</feature>
<name>E9HVR8_DAPPU</name>
<dbReference type="Gene3D" id="3.40.50.11660">
    <property type="entry name" value="Glycosyl transferase family 10, C-terminal domain"/>
    <property type="match status" value="1"/>
</dbReference>
<dbReference type="InParanoid" id="E9HVR8"/>
<dbReference type="OMA" id="MAGNCGS"/>
<evidence type="ECO:0000256" key="4">
    <source>
        <dbReference type="ARBA" id="ARBA00022676"/>
    </source>
</evidence>
<dbReference type="PhylomeDB" id="E9HVR8"/>
<keyword evidence="17" id="KW-1185">Reference proteome</keyword>
<feature type="compositionally biased region" description="Polar residues" evidence="13">
    <location>
        <begin position="1"/>
        <end position="15"/>
    </location>
</feature>
<dbReference type="Pfam" id="PF17039">
    <property type="entry name" value="Glyco_tran_10_N"/>
    <property type="match status" value="1"/>
</dbReference>
<dbReference type="PANTHER" id="PTHR48438:SF1">
    <property type="entry name" value="ALPHA-(1,3)-FUCOSYLTRANSFERASE C-RELATED"/>
    <property type="match status" value="1"/>
</dbReference>
<dbReference type="EC" id="2.4.1.-" evidence="12"/>
<protein>
    <recommendedName>
        <fullName evidence="12">Fucosyltransferase</fullName>
        <ecNumber evidence="12">2.4.1.-</ecNumber>
    </recommendedName>
</protein>
<dbReference type="STRING" id="6669.E9HVR8"/>
<dbReference type="InterPro" id="IPR038577">
    <property type="entry name" value="GT10-like_C_sf"/>
</dbReference>
<feature type="region of interest" description="Disordered" evidence="13">
    <location>
        <begin position="1"/>
        <end position="20"/>
    </location>
</feature>
<keyword evidence="5 12" id="KW-0808">Transferase</keyword>
<dbReference type="OrthoDB" id="427096at2759"/>
<keyword evidence="10" id="KW-0472">Membrane</keyword>
<evidence type="ECO:0000259" key="14">
    <source>
        <dbReference type="Pfam" id="PF00852"/>
    </source>
</evidence>
<keyword evidence="8" id="KW-1133">Transmembrane helix</keyword>
<keyword evidence="4 12" id="KW-0328">Glycosyltransferase</keyword>
<proteinExistence type="inferred from homology"/>
<dbReference type="PANTHER" id="PTHR48438">
    <property type="entry name" value="ALPHA-(1,3)-FUCOSYLTRANSFERASE C-RELATED"/>
    <property type="match status" value="1"/>
</dbReference>
<evidence type="ECO:0000256" key="13">
    <source>
        <dbReference type="SAM" id="MobiDB-lite"/>
    </source>
</evidence>
<keyword evidence="11" id="KW-0325">Glycoprotein</keyword>
<evidence type="ECO:0000313" key="16">
    <source>
        <dbReference type="EMBL" id="EFX64152.1"/>
    </source>
</evidence>
<dbReference type="FunFam" id="3.40.50.11660:FF:000012">
    <property type="entry name" value="Uncharacterized protein"/>
    <property type="match status" value="1"/>
</dbReference>
<dbReference type="SUPFAM" id="SSF53756">
    <property type="entry name" value="UDP-Glycosyltransferase/glycogen phosphorylase"/>
    <property type="match status" value="1"/>
</dbReference>
<reference evidence="16 17" key="1">
    <citation type="journal article" date="2011" name="Science">
        <title>The ecoresponsive genome of Daphnia pulex.</title>
        <authorList>
            <person name="Colbourne J.K."/>
            <person name="Pfrender M.E."/>
            <person name="Gilbert D."/>
            <person name="Thomas W.K."/>
            <person name="Tucker A."/>
            <person name="Oakley T.H."/>
            <person name="Tokishita S."/>
            <person name="Aerts A."/>
            <person name="Arnold G.J."/>
            <person name="Basu M.K."/>
            <person name="Bauer D.J."/>
            <person name="Caceres C.E."/>
            <person name="Carmel L."/>
            <person name="Casola C."/>
            <person name="Choi J.H."/>
            <person name="Detter J.C."/>
            <person name="Dong Q."/>
            <person name="Dusheyko S."/>
            <person name="Eads B.D."/>
            <person name="Frohlich T."/>
            <person name="Geiler-Samerotte K.A."/>
            <person name="Gerlach D."/>
            <person name="Hatcher P."/>
            <person name="Jogdeo S."/>
            <person name="Krijgsveld J."/>
            <person name="Kriventseva E.V."/>
            <person name="Kultz D."/>
            <person name="Laforsch C."/>
            <person name="Lindquist E."/>
            <person name="Lopez J."/>
            <person name="Manak J.R."/>
            <person name="Muller J."/>
            <person name="Pangilinan J."/>
            <person name="Patwardhan R.P."/>
            <person name="Pitluck S."/>
            <person name="Pritham E.J."/>
            <person name="Rechtsteiner A."/>
            <person name="Rho M."/>
            <person name="Rogozin I.B."/>
            <person name="Sakarya O."/>
            <person name="Salamov A."/>
            <person name="Schaack S."/>
            <person name="Shapiro H."/>
            <person name="Shiga Y."/>
            <person name="Skalitzky C."/>
            <person name="Smith Z."/>
            <person name="Souvorov A."/>
            <person name="Sung W."/>
            <person name="Tang Z."/>
            <person name="Tsuchiya D."/>
            <person name="Tu H."/>
            <person name="Vos H."/>
            <person name="Wang M."/>
            <person name="Wolf Y.I."/>
            <person name="Yamagata H."/>
            <person name="Yamada T."/>
            <person name="Ye Y."/>
            <person name="Shaw J.R."/>
            <person name="Andrews J."/>
            <person name="Crease T.J."/>
            <person name="Tang H."/>
            <person name="Lucas S.M."/>
            <person name="Robertson H.M."/>
            <person name="Bork P."/>
            <person name="Koonin E.V."/>
            <person name="Zdobnov E.M."/>
            <person name="Grigoriev I.V."/>
            <person name="Lynch M."/>
            <person name="Boore J.L."/>
        </authorList>
    </citation>
    <scope>NUCLEOTIDE SEQUENCE [LARGE SCALE GENOMIC DNA]</scope>
</reference>
<evidence type="ECO:0000256" key="12">
    <source>
        <dbReference type="RuleBase" id="RU003832"/>
    </source>
</evidence>
<comment type="pathway">
    <text evidence="2">Protein modification; protein glycosylation.</text>
</comment>
<organism evidence="16 17">
    <name type="scientific">Daphnia pulex</name>
    <name type="common">Water flea</name>
    <dbReference type="NCBI Taxonomy" id="6669"/>
    <lineage>
        <taxon>Eukaryota</taxon>
        <taxon>Metazoa</taxon>
        <taxon>Ecdysozoa</taxon>
        <taxon>Arthropoda</taxon>
        <taxon>Crustacea</taxon>
        <taxon>Branchiopoda</taxon>
        <taxon>Diplostraca</taxon>
        <taxon>Cladocera</taxon>
        <taxon>Anomopoda</taxon>
        <taxon>Daphniidae</taxon>
        <taxon>Daphnia</taxon>
    </lineage>
</organism>
<keyword evidence="9 12" id="KW-0333">Golgi apparatus</keyword>
<dbReference type="InterPro" id="IPR055270">
    <property type="entry name" value="Glyco_tran_10_C"/>
</dbReference>
<keyword evidence="7" id="KW-0735">Signal-anchor</keyword>
<evidence type="ECO:0000259" key="15">
    <source>
        <dbReference type="Pfam" id="PF17039"/>
    </source>
</evidence>
<evidence type="ECO:0000256" key="9">
    <source>
        <dbReference type="ARBA" id="ARBA00023034"/>
    </source>
</evidence>
<dbReference type="EMBL" id="GL732869">
    <property type="protein sequence ID" value="EFX64152.1"/>
    <property type="molecule type" value="Genomic_DNA"/>
</dbReference>
<sequence>MHFSNEKGSSASNDPTSEKIHKGPVIVRNKRFAQETIKQAESNKPKIILYWNKYFNHSDMGFGVGQEPFIKAGCKVNNCIATSDRSLLKESDGVIIHAGDYSENDLPIYRSPHQRFIFFNLETLPGLRHLPCFSRRHFYNWTMTYRRDSDIYDARPYGALRLKRDSEIMSQDEPKPNNSQVDISNRNKLMVWFNSHCSTHSRREDYVKKLAEFMPVDIYGKCGTLECLPRNTPRCDSRVLMKYKFYLAAENSLCPDYVTEKFYRGFLNDIVPVVYGGADYSQYAPPHSYINIADFRSPKELADYLLLLDKNDALYRKYFDWKKNFEVINRPLNGWCDLCEKLNDPTQKSKSYENVAKWWYDDIPCLAGSSFINSIATM</sequence>
<keyword evidence="6 12" id="KW-0812">Transmembrane</keyword>
<evidence type="ECO:0000256" key="6">
    <source>
        <dbReference type="ARBA" id="ARBA00022692"/>
    </source>
</evidence>
<evidence type="ECO:0000256" key="7">
    <source>
        <dbReference type="ARBA" id="ARBA00022968"/>
    </source>
</evidence>
<comment type="subcellular location">
    <subcellularLocation>
        <location evidence="1 12">Golgi apparatus</location>
        <location evidence="1 12">Golgi stack membrane</location>
        <topology evidence="1 12">Single-pass type II membrane protein</topology>
    </subcellularLocation>
</comment>
<dbReference type="Pfam" id="PF00852">
    <property type="entry name" value="Glyco_transf_10"/>
    <property type="match status" value="1"/>
</dbReference>
<dbReference type="GO" id="GO:0046920">
    <property type="term" value="F:alpha-(1-&gt;3)-fucosyltransferase activity"/>
    <property type="evidence" value="ECO:0000318"/>
    <property type="project" value="GO_Central"/>
</dbReference>
<dbReference type="KEGG" id="dpx:DAPPUDRAFT_266923"/>
<dbReference type="InterPro" id="IPR031481">
    <property type="entry name" value="Glyco_tran_10_N"/>
</dbReference>
<dbReference type="AlphaFoldDB" id="E9HVR8"/>
<feature type="domain" description="Fucosyltransferase C-terminal" evidence="14">
    <location>
        <begin position="184"/>
        <end position="358"/>
    </location>
</feature>
<dbReference type="UniPathway" id="UPA00378"/>
<evidence type="ECO:0000313" key="17">
    <source>
        <dbReference type="Proteomes" id="UP000000305"/>
    </source>
</evidence>
<evidence type="ECO:0000256" key="5">
    <source>
        <dbReference type="ARBA" id="ARBA00022679"/>
    </source>
</evidence>
<evidence type="ECO:0000256" key="1">
    <source>
        <dbReference type="ARBA" id="ARBA00004447"/>
    </source>
</evidence>
<evidence type="ECO:0000256" key="8">
    <source>
        <dbReference type="ARBA" id="ARBA00022989"/>
    </source>
</evidence>
<dbReference type="Proteomes" id="UP000000305">
    <property type="component" value="Unassembled WGS sequence"/>
</dbReference>
<dbReference type="HOGENOM" id="CLU_032075_3_2_1"/>